<reference evidence="1" key="1">
    <citation type="submission" date="2017-05" db="UniProtKB">
        <authorList>
            <consortium name="EnsemblMetazoa"/>
        </authorList>
    </citation>
    <scope>IDENTIFICATION</scope>
</reference>
<accession>A0A1X7VBE2</accession>
<organism evidence="1">
    <name type="scientific">Amphimedon queenslandica</name>
    <name type="common">Sponge</name>
    <dbReference type="NCBI Taxonomy" id="400682"/>
    <lineage>
        <taxon>Eukaryota</taxon>
        <taxon>Metazoa</taxon>
        <taxon>Porifera</taxon>
        <taxon>Demospongiae</taxon>
        <taxon>Heteroscleromorpha</taxon>
        <taxon>Haplosclerida</taxon>
        <taxon>Niphatidae</taxon>
        <taxon>Amphimedon</taxon>
    </lineage>
</organism>
<sequence length="132" mass="14698">LNQLTWHDGFIPANEIWSKLGGDKGGSSVKISFQIVNSVKPNSVENSCISCLFEAPDSVLNLHLALDQYYSCACSLQKAKWKECSIRVFMSGDYELLCNIYGISGVCPPGLHITLGIFQRLFNLLEEKCHQL</sequence>
<dbReference type="AlphaFoldDB" id="A0A1X7VBE2"/>
<protein>
    <submittedName>
        <fullName evidence="1">Uncharacterized protein</fullName>
    </submittedName>
</protein>
<dbReference type="PANTHER" id="PTHR31424:SF3">
    <property type="entry name" value="RING-TYPE DOMAIN-CONTAINING PROTEIN"/>
    <property type="match status" value="1"/>
</dbReference>
<evidence type="ECO:0000313" key="1">
    <source>
        <dbReference type="EnsemblMetazoa" id="Aqu2.1.37303_001"/>
    </source>
</evidence>
<dbReference type="OrthoDB" id="10062908at2759"/>
<name>A0A1X7VBE2_AMPQE</name>
<dbReference type="Pfam" id="PF06918">
    <property type="entry name" value="DUF1280"/>
    <property type="match status" value="1"/>
</dbReference>
<dbReference type="PANTHER" id="PTHR31424">
    <property type="entry name" value="PROTEIN CBG23806"/>
    <property type="match status" value="1"/>
</dbReference>
<dbReference type="InParanoid" id="A0A1X7VBE2"/>
<proteinExistence type="predicted"/>
<dbReference type="EnsemblMetazoa" id="Aqu2.1.37303_001">
    <property type="protein sequence ID" value="Aqu2.1.37303_001"/>
    <property type="gene ID" value="Aqu2.1.37303"/>
</dbReference>
<dbReference type="InterPro" id="IPR009689">
    <property type="entry name" value="DUF1280"/>
</dbReference>